<gene>
    <name evidence="1" type="ORF">RHABOEDO_001706</name>
</gene>
<organism evidence="1 2">
    <name type="scientific">Candidatus Rhabdochlamydia oedothoracis</name>
    <dbReference type="NCBI Taxonomy" id="2720720"/>
    <lineage>
        <taxon>Bacteria</taxon>
        <taxon>Pseudomonadati</taxon>
        <taxon>Chlamydiota</taxon>
        <taxon>Chlamydiia</taxon>
        <taxon>Parachlamydiales</taxon>
        <taxon>Candidatus Rhabdochlamydiaceae</taxon>
        <taxon>Candidatus Rhabdochlamydia</taxon>
    </lineage>
</organism>
<protein>
    <submittedName>
        <fullName evidence="1">Uncharacterized protein</fullName>
    </submittedName>
</protein>
<accession>A0ABX8V2K4</accession>
<dbReference type="EMBL" id="CP075587">
    <property type="protein sequence ID" value="QYF49376.1"/>
    <property type="molecule type" value="Genomic_DNA"/>
</dbReference>
<evidence type="ECO:0000313" key="1">
    <source>
        <dbReference type="EMBL" id="QYF49376.1"/>
    </source>
</evidence>
<dbReference type="RefSeq" id="WP_215217776.1">
    <property type="nucleotide sequence ID" value="NZ_CP075587.1"/>
</dbReference>
<sequence length="171" mass="19452">MTSPIGDNFRIESCNNFLHNKDKVANSIESFFVTISTQQSTTSQNTHEYEIKDSESLINLANRLIQNRGAFSIQDDEGKISQYIQNYAIENEDIRIELAKLAIQNNPYKASEFIQNYKIKDEKIRVELATLAAQRDGKGISQYIKRYEITDQKALIEIAKLAAQRDGKGVS</sequence>
<proteinExistence type="predicted"/>
<reference evidence="1 2" key="1">
    <citation type="journal article" date="2022" name="bioRxiv">
        <title>Ecology and evolution of chlamydial symbionts of arthropods.</title>
        <authorList>
            <person name="Halter T."/>
            <person name="Koestlbacher S."/>
            <person name="Collingro A."/>
            <person name="Sixt B.S."/>
            <person name="Toenshoff E.R."/>
            <person name="Hendrickx F."/>
            <person name="Kostanjsek R."/>
            <person name="Horn M."/>
        </authorList>
    </citation>
    <scope>NUCLEOTIDE SEQUENCE [LARGE SCALE GENOMIC DNA]</scope>
    <source>
        <strain evidence="1">W744xW776</strain>
    </source>
</reference>
<evidence type="ECO:0000313" key="2">
    <source>
        <dbReference type="Proteomes" id="UP000826014"/>
    </source>
</evidence>
<keyword evidence="2" id="KW-1185">Reference proteome</keyword>
<dbReference type="Proteomes" id="UP000826014">
    <property type="component" value="Chromosome"/>
</dbReference>
<name>A0ABX8V2K4_9BACT</name>